<proteinExistence type="predicted"/>
<evidence type="ECO:0000256" key="3">
    <source>
        <dbReference type="ARBA" id="ARBA00022989"/>
    </source>
</evidence>
<evidence type="ECO:0000256" key="5">
    <source>
        <dbReference type="SAM" id="Phobius"/>
    </source>
</evidence>
<sequence length="120" mass="13387">MDEEKGKLAATPGKSSTGLDENLGGLLAYLLGFVTGIIFIIIEKENQFIRFHALQSIFLFGGLFVLSFVIGMVPLVGWILSLLISPLMFILWVIAMYKAYKGERFKFPITGDLAEKQLKQ</sequence>
<dbReference type="PANTHER" id="PTHR36460:SF1">
    <property type="entry name" value="UPF0132 DOMAIN PROTEIN (AFU_ORTHOLOGUE AFUA_3G10255)"/>
    <property type="match status" value="1"/>
</dbReference>
<evidence type="ECO:0000256" key="2">
    <source>
        <dbReference type="ARBA" id="ARBA00022692"/>
    </source>
</evidence>
<dbReference type="RefSeq" id="WP_093053281.1">
    <property type="nucleotide sequence ID" value="NZ_FOGT01000011.1"/>
</dbReference>
<protein>
    <submittedName>
        <fullName evidence="6">Uncharacterized membrane protein</fullName>
    </submittedName>
</protein>
<reference evidence="7" key="1">
    <citation type="submission" date="2016-10" db="EMBL/GenBank/DDBJ databases">
        <authorList>
            <person name="Varghese N."/>
            <person name="Submissions S."/>
        </authorList>
    </citation>
    <scope>NUCLEOTIDE SEQUENCE [LARGE SCALE GENOMIC DNA]</scope>
    <source>
        <strain evidence="7">S9</strain>
    </source>
</reference>
<evidence type="ECO:0000313" key="6">
    <source>
        <dbReference type="EMBL" id="SES21409.1"/>
    </source>
</evidence>
<feature type="transmembrane region" description="Helical" evidence="5">
    <location>
        <begin position="23"/>
        <end position="42"/>
    </location>
</feature>
<dbReference type="Pfam" id="PF09685">
    <property type="entry name" value="MamF_MmsF"/>
    <property type="match status" value="1"/>
</dbReference>
<dbReference type="OrthoDB" id="2657448at2"/>
<dbReference type="EMBL" id="FOGT01000011">
    <property type="protein sequence ID" value="SES21409.1"/>
    <property type="molecule type" value="Genomic_DNA"/>
</dbReference>
<feature type="transmembrane region" description="Helical" evidence="5">
    <location>
        <begin position="78"/>
        <end position="97"/>
    </location>
</feature>
<feature type="transmembrane region" description="Helical" evidence="5">
    <location>
        <begin position="54"/>
        <end position="72"/>
    </location>
</feature>
<keyword evidence="7" id="KW-1185">Reference proteome</keyword>
<dbReference type="GO" id="GO:0016020">
    <property type="term" value="C:membrane"/>
    <property type="evidence" value="ECO:0007669"/>
    <property type="project" value="UniProtKB-SubCell"/>
</dbReference>
<keyword evidence="2 5" id="KW-0812">Transmembrane</keyword>
<dbReference type="PANTHER" id="PTHR36460">
    <property type="entry name" value="UPF0132 DOMAIN PROTEIN (AFU_ORTHOLOGUE AFUA_3G10255)"/>
    <property type="match status" value="1"/>
</dbReference>
<dbReference type="STRING" id="1601833.SAMN05518684_1118"/>
<comment type="subcellular location">
    <subcellularLocation>
        <location evidence="1">Membrane</location>
        <topology evidence="1">Multi-pass membrane protein</topology>
    </subcellularLocation>
</comment>
<dbReference type="InterPro" id="IPR019109">
    <property type="entry name" value="MamF_MmsF"/>
</dbReference>
<keyword evidence="4 5" id="KW-0472">Membrane</keyword>
<organism evidence="6 7">
    <name type="scientific">Salipaludibacillus aurantiacus</name>
    <dbReference type="NCBI Taxonomy" id="1601833"/>
    <lineage>
        <taxon>Bacteria</taxon>
        <taxon>Bacillati</taxon>
        <taxon>Bacillota</taxon>
        <taxon>Bacilli</taxon>
        <taxon>Bacillales</taxon>
        <taxon>Bacillaceae</taxon>
    </lineage>
</organism>
<evidence type="ECO:0000313" key="7">
    <source>
        <dbReference type="Proteomes" id="UP000198571"/>
    </source>
</evidence>
<evidence type="ECO:0000256" key="1">
    <source>
        <dbReference type="ARBA" id="ARBA00004141"/>
    </source>
</evidence>
<evidence type="ECO:0000256" key="4">
    <source>
        <dbReference type="ARBA" id="ARBA00023136"/>
    </source>
</evidence>
<accession>A0A1H9VIK6</accession>
<dbReference type="Proteomes" id="UP000198571">
    <property type="component" value="Unassembled WGS sequence"/>
</dbReference>
<dbReference type="AlphaFoldDB" id="A0A1H9VIK6"/>
<name>A0A1H9VIK6_9BACI</name>
<keyword evidence="3 5" id="KW-1133">Transmembrane helix</keyword>
<gene>
    <name evidence="6" type="ORF">SAMN05518684_1118</name>
</gene>